<dbReference type="RefSeq" id="WP_042208758.1">
    <property type="nucleotide sequence ID" value="NZ_CP009288.1"/>
</dbReference>
<dbReference type="eggNOG" id="COG1131">
    <property type="taxonomic scope" value="Bacteria"/>
</dbReference>
<dbReference type="OrthoDB" id="2662393at2"/>
<accession>A0A089HXI8</accession>
<evidence type="ECO:0008006" key="3">
    <source>
        <dbReference type="Google" id="ProtNLM"/>
    </source>
</evidence>
<proteinExistence type="predicted"/>
<dbReference type="Proteomes" id="UP000029409">
    <property type="component" value="Chromosome"/>
</dbReference>
<keyword evidence="2" id="KW-1185">Reference proteome</keyword>
<dbReference type="EMBL" id="CP009288">
    <property type="protein sequence ID" value="AIQ15083.1"/>
    <property type="molecule type" value="Genomic_DNA"/>
</dbReference>
<sequence length="303" mass="34768">MFSREIAMPFGNLVIQSTNSAYLAERVLGSASYTKTFADRQYHLYLHHELPPETKFYRQEMLERGIYLGHHHGVSGRIQLARDALSITLDCGSQQAYEKIIWSYALKQIITCMSLDHGALHLKASMLLKNEKAILLLGRGKSGKTTLASFLEQSGYYFAGNTHVMVKDYEAWSINSWRRIRDSDARESYILPDHRDKANSKIQAIYIVDCNRKGQFVCSPLDDRTALSFITYFAAAIGNYDLKEDMVDTHRDSSFSERMRLLGTENILIRRLIRNFKVHYISADIFDSDCAVKAYDYINKGMK</sequence>
<dbReference type="AlphaFoldDB" id="A0A089HXI8"/>
<reference evidence="1 2" key="1">
    <citation type="submission" date="2014-08" db="EMBL/GenBank/DDBJ databases">
        <title>Comparative genomics of the Paenibacillus odorifer group.</title>
        <authorList>
            <person name="den Bakker H.C."/>
            <person name="Tsai Y.-C."/>
            <person name="Martin N."/>
            <person name="Korlach J."/>
            <person name="Wiedmann M."/>
        </authorList>
    </citation>
    <scope>NUCLEOTIDE SEQUENCE [LARGE SCALE GENOMIC DNA]</scope>
    <source>
        <strain evidence="1 2">DSM 1735</strain>
    </source>
</reference>
<evidence type="ECO:0000313" key="2">
    <source>
        <dbReference type="Proteomes" id="UP000029409"/>
    </source>
</evidence>
<evidence type="ECO:0000313" key="1">
    <source>
        <dbReference type="EMBL" id="AIQ15083.1"/>
    </source>
</evidence>
<gene>
    <name evidence="1" type="ORF">PDUR_26845</name>
</gene>
<dbReference type="KEGG" id="pdu:PDUR_26845"/>
<organism evidence="1 2">
    <name type="scientific">Paenibacillus durus</name>
    <name type="common">Paenibacillus azotofixans</name>
    <dbReference type="NCBI Taxonomy" id="44251"/>
    <lineage>
        <taxon>Bacteria</taxon>
        <taxon>Bacillati</taxon>
        <taxon>Bacillota</taxon>
        <taxon>Bacilli</taxon>
        <taxon>Bacillales</taxon>
        <taxon>Paenibacillaceae</taxon>
        <taxon>Paenibacillus</taxon>
    </lineage>
</organism>
<protein>
    <recommendedName>
        <fullName evidence="3">Serine kinase</fullName>
    </recommendedName>
</protein>
<name>A0A089HXI8_PAEDU</name>